<feature type="domain" description="Thiolase N-terminal" evidence="6">
    <location>
        <begin position="5"/>
        <end position="251"/>
    </location>
</feature>
<protein>
    <recommendedName>
        <fullName evidence="4">Putative acetyl-CoA C-acetyltransferase VraB</fullName>
    </recommendedName>
</protein>
<evidence type="ECO:0000256" key="1">
    <source>
        <dbReference type="ARBA" id="ARBA00010982"/>
    </source>
</evidence>
<dbReference type="GO" id="GO:0010124">
    <property type="term" value="P:phenylacetate catabolic process"/>
    <property type="evidence" value="ECO:0007669"/>
    <property type="project" value="TreeGrafter"/>
</dbReference>
<dbReference type="PANTHER" id="PTHR43853">
    <property type="entry name" value="3-KETOACYL-COA THIOLASE, PEROXISOMAL"/>
    <property type="match status" value="1"/>
</dbReference>
<organism evidence="8 9">
    <name type="scientific">Staphylococcus pettenkoferi</name>
    <dbReference type="NCBI Taxonomy" id="170573"/>
    <lineage>
        <taxon>Bacteria</taxon>
        <taxon>Bacillati</taxon>
        <taxon>Bacillota</taxon>
        <taxon>Bacilli</taxon>
        <taxon>Bacillales</taxon>
        <taxon>Staphylococcaceae</taxon>
        <taxon>Staphylococcus</taxon>
    </lineage>
</organism>
<evidence type="ECO:0000256" key="4">
    <source>
        <dbReference type="ARBA" id="ARBA00040726"/>
    </source>
</evidence>
<evidence type="ECO:0000256" key="5">
    <source>
        <dbReference type="RuleBase" id="RU003557"/>
    </source>
</evidence>
<dbReference type="RefSeq" id="WP_070503337.1">
    <property type="nucleotide sequence ID" value="NZ_JAASJD010000002.1"/>
</dbReference>
<evidence type="ECO:0000259" key="6">
    <source>
        <dbReference type="Pfam" id="PF00108"/>
    </source>
</evidence>
<comment type="caution">
    <text evidence="8">The sequence shown here is derived from an EMBL/GenBank/DDBJ whole genome shotgun (WGS) entry which is preliminary data.</text>
</comment>
<dbReference type="InterPro" id="IPR020617">
    <property type="entry name" value="Thiolase_C"/>
</dbReference>
<evidence type="ECO:0000259" key="7">
    <source>
        <dbReference type="Pfam" id="PF02803"/>
    </source>
</evidence>
<dbReference type="AlphaFoldDB" id="A0A2N6QM21"/>
<dbReference type="InterPro" id="IPR020613">
    <property type="entry name" value="Thiolase_CS"/>
</dbReference>
<dbReference type="NCBIfam" id="TIGR01930">
    <property type="entry name" value="AcCoA-C-Actrans"/>
    <property type="match status" value="1"/>
</dbReference>
<dbReference type="PIRSF" id="PIRSF000429">
    <property type="entry name" value="Ac-CoA_Ac_transf"/>
    <property type="match status" value="1"/>
</dbReference>
<dbReference type="PANTHER" id="PTHR43853:SF3">
    <property type="entry name" value="ACETYL-COA C-ACETYLTRANSFERASE YHFS-RELATED"/>
    <property type="match status" value="1"/>
</dbReference>
<keyword evidence="2 5" id="KW-0808">Transferase</keyword>
<evidence type="ECO:0000256" key="2">
    <source>
        <dbReference type="ARBA" id="ARBA00022679"/>
    </source>
</evidence>
<dbReference type="STRING" id="170573.GCA_001076995_02289"/>
<sequence>MNKPVIVAAKRTPFGKYGGALRSLEPEMLLKPLFQHLSEQCPELKYRTDDVILGNVVGNGGNIARKSLLEAGWSETIPGLTLDRQCGSGLESILYACRMIQAGAGQIYLAGGVESTSRAPWKIKRPQSVYETTMPEIYERASFAPEGQDPSMIEAAENVAQRYDISRESQDDFAYQSHKRTLQAYEEEHLADEILPLTVKGQRVDRDESVKPRLSEKLLSRMKPLISDGTVTAGNCCMKNDGAVVLLVMEERTARALGYNHGLQFVDGLTHGVDPTLLGIGPIPTVETLLERNRTRMGDIEAVELNEAFASQVLACQRELGISEAQLNRWGGAIAIGHPYGASGAALVTRLFNMKCDGLTLATMGIGGGMGNAILFQPWT</sequence>
<dbReference type="InterPro" id="IPR016039">
    <property type="entry name" value="Thiolase-like"/>
</dbReference>
<dbReference type="InterPro" id="IPR002155">
    <property type="entry name" value="Thiolase"/>
</dbReference>
<dbReference type="PROSITE" id="PS00737">
    <property type="entry name" value="THIOLASE_2"/>
    <property type="match status" value="1"/>
</dbReference>
<proteinExistence type="inferred from homology"/>
<dbReference type="GO" id="GO:0003988">
    <property type="term" value="F:acetyl-CoA C-acyltransferase activity"/>
    <property type="evidence" value="ECO:0007669"/>
    <property type="project" value="TreeGrafter"/>
</dbReference>
<gene>
    <name evidence="8" type="ORF">CJ235_03300</name>
</gene>
<feature type="domain" description="Thiolase C-terminal" evidence="7">
    <location>
        <begin position="269"/>
        <end position="377"/>
    </location>
</feature>
<dbReference type="InterPro" id="IPR020616">
    <property type="entry name" value="Thiolase_N"/>
</dbReference>
<reference evidence="8 9" key="1">
    <citation type="submission" date="2017-09" db="EMBL/GenBank/DDBJ databases">
        <title>Bacterial strain isolated from the female urinary microbiota.</title>
        <authorList>
            <person name="Thomas-White K."/>
            <person name="Kumar N."/>
            <person name="Forster S."/>
            <person name="Putonti C."/>
            <person name="Lawley T."/>
            <person name="Wolfe A.J."/>
        </authorList>
    </citation>
    <scope>NUCLEOTIDE SEQUENCE [LARGE SCALE GENOMIC DNA]</scope>
    <source>
        <strain evidence="8 9">UMB0834</strain>
    </source>
</reference>
<dbReference type="GO" id="GO:0005737">
    <property type="term" value="C:cytoplasm"/>
    <property type="evidence" value="ECO:0007669"/>
    <property type="project" value="UniProtKB-ARBA"/>
</dbReference>
<dbReference type="CDD" id="cd00751">
    <property type="entry name" value="thiolase"/>
    <property type="match status" value="1"/>
</dbReference>
<dbReference type="InterPro" id="IPR050215">
    <property type="entry name" value="Thiolase-like_sf_Thiolase"/>
</dbReference>
<accession>A0A2N6QM21</accession>
<dbReference type="EMBL" id="PNGG01000001">
    <property type="protein sequence ID" value="PMC20719.1"/>
    <property type="molecule type" value="Genomic_DNA"/>
</dbReference>
<dbReference type="Proteomes" id="UP000235748">
    <property type="component" value="Unassembled WGS sequence"/>
</dbReference>
<evidence type="ECO:0000256" key="3">
    <source>
        <dbReference type="ARBA" id="ARBA00023315"/>
    </source>
</evidence>
<evidence type="ECO:0000313" key="8">
    <source>
        <dbReference type="EMBL" id="PMC20719.1"/>
    </source>
</evidence>
<dbReference type="SUPFAM" id="SSF53901">
    <property type="entry name" value="Thiolase-like"/>
    <property type="match status" value="2"/>
</dbReference>
<dbReference type="GO" id="GO:0006635">
    <property type="term" value="P:fatty acid beta-oxidation"/>
    <property type="evidence" value="ECO:0007669"/>
    <property type="project" value="TreeGrafter"/>
</dbReference>
<dbReference type="Gene3D" id="3.40.47.10">
    <property type="match status" value="2"/>
</dbReference>
<comment type="similarity">
    <text evidence="1 5">Belongs to the thiolase-like superfamily. Thiolase family.</text>
</comment>
<dbReference type="Pfam" id="PF02803">
    <property type="entry name" value="Thiolase_C"/>
    <property type="match status" value="1"/>
</dbReference>
<keyword evidence="3 5" id="KW-0012">Acyltransferase</keyword>
<evidence type="ECO:0000313" key="9">
    <source>
        <dbReference type="Proteomes" id="UP000235748"/>
    </source>
</evidence>
<name>A0A2N6QM21_9STAP</name>
<dbReference type="Pfam" id="PF00108">
    <property type="entry name" value="Thiolase_N"/>
    <property type="match status" value="1"/>
</dbReference>